<dbReference type="EMBL" id="JBCHKQ010000001">
    <property type="protein sequence ID" value="MEM5947625.1"/>
    <property type="molecule type" value="Genomic_DNA"/>
</dbReference>
<evidence type="ECO:0000256" key="2">
    <source>
        <dbReference type="ARBA" id="ARBA00023004"/>
    </source>
</evidence>
<dbReference type="PANTHER" id="PTHR43034:SF2">
    <property type="entry name" value="ION-TRANSLOCATING OXIDOREDUCTASE COMPLEX SUBUNIT C"/>
    <property type="match status" value="1"/>
</dbReference>
<dbReference type="InterPro" id="IPR017896">
    <property type="entry name" value="4Fe4S_Fe-S-bd"/>
</dbReference>
<dbReference type="InterPro" id="IPR037225">
    <property type="entry name" value="Nuo51_FMN-bd_sf"/>
</dbReference>
<dbReference type="InterPro" id="IPR010208">
    <property type="entry name" value="Ion_transpt_RnfC/RsxC"/>
</dbReference>
<evidence type="ECO:0000256" key="1">
    <source>
        <dbReference type="ARBA" id="ARBA00022723"/>
    </source>
</evidence>
<dbReference type="InterPro" id="IPR017900">
    <property type="entry name" value="4Fe4S_Fe_S_CS"/>
</dbReference>
<comment type="caution">
    <text evidence="5">The sequence shown here is derived from an EMBL/GenBank/DDBJ whole genome shotgun (WGS) entry which is preliminary data.</text>
</comment>
<organism evidence="5 6">
    <name type="scientific">Rarispira pelagica</name>
    <dbReference type="NCBI Taxonomy" id="3141764"/>
    <lineage>
        <taxon>Bacteria</taxon>
        <taxon>Pseudomonadati</taxon>
        <taxon>Spirochaetota</taxon>
        <taxon>Spirochaetia</taxon>
        <taxon>Winmispirales</taxon>
        <taxon>Winmispiraceae</taxon>
        <taxon>Rarispira</taxon>
    </lineage>
</organism>
<feature type="domain" description="4Fe-4S ferredoxin-type" evidence="4">
    <location>
        <begin position="358"/>
        <end position="388"/>
    </location>
</feature>
<dbReference type="PROSITE" id="PS51379">
    <property type="entry name" value="4FE4S_FER_2"/>
    <property type="match status" value="1"/>
</dbReference>
<dbReference type="Pfam" id="PF13375">
    <property type="entry name" value="RnfC_N"/>
    <property type="match status" value="1"/>
</dbReference>
<protein>
    <recommendedName>
        <fullName evidence="4">4Fe-4S ferredoxin-type domain-containing protein</fullName>
    </recommendedName>
</protein>
<evidence type="ECO:0000256" key="3">
    <source>
        <dbReference type="ARBA" id="ARBA00023014"/>
    </source>
</evidence>
<keyword evidence="1" id="KW-0479">Metal-binding</keyword>
<name>A0ABU9UAD6_9SPIR</name>
<dbReference type="PROSITE" id="PS00198">
    <property type="entry name" value="4FE4S_FER_1"/>
    <property type="match status" value="1"/>
</dbReference>
<dbReference type="PANTHER" id="PTHR43034">
    <property type="entry name" value="ION-TRANSLOCATING OXIDOREDUCTASE COMPLEX SUBUNIT C"/>
    <property type="match status" value="1"/>
</dbReference>
<dbReference type="SUPFAM" id="SSF46548">
    <property type="entry name" value="alpha-helical ferredoxin"/>
    <property type="match status" value="1"/>
</dbReference>
<dbReference type="SUPFAM" id="SSF142019">
    <property type="entry name" value="Nqo1 FMN-binding domain-like"/>
    <property type="match status" value="1"/>
</dbReference>
<dbReference type="Proteomes" id="UP001466331">
    <property type="component" value="Unassembled WGS sequence"/>
</dbReference>
<dbReference type="InterPro" id="IPR026902">
    <property type="entry name" value="RnfC_N"/>
</dbReference>
<keyword evidence="2" id="KW-0408">Iron</keyword>
<dbReference type="RefSeq" id="WP_420069068.1">
    <property type="nucleotide sequence ID" value="NZ_JBCHKQ010000001.1"/>
</dbReference>
<evidence type="ECO:0000259" key="4">
    <source>
        <dbReference type="PROSITE" id="PS51379"/>
    </source>
</evidence>
<keyword evidence="3" id="KW-0411">Iron-sulfur</keyword>
<evidence type="ECO:0000313" key="5">
    <source>
        <dbReference type="EMBL" id="MEM5947625.1"/>
    </source>
</evidence>
<keyword evidence="6" id="KW-1185">Reference proteome</keyword>
<evidence type="ECO:0000313" key="6">
    <source>
        <dbReference type="Proteomes" id="UP001466331"/>
    </source>
</evidence>
<gene>
    <name evidence="5" type="ORF">WKV44_03610</name>
</gene>
<proteinExistence type="predicted"/>
<reference evidence="5 6" key="1">
    <citation type="submission" date="2024-03" db="EMBL/GenBank/DDBJ databases">
        <title>Ignisphaera cupida sp. nov., a hyperthermophilic hydrolytic archaeon from a hot spring of Kamchatka, and proposal of Ignisphaeraceae fam. nov.</title>
        <authorList>
            <person name="Podosokorskaya O.A."/>
            <person name="Elcheninov A.G."/>
            <person name="Maltseva A.I."/>
            <person name="Zayulina K.S."/>
            <person name="Novikov A."/>
            <person name="Merkel A.Y."/>
        </authorList>
    </citation>
    <scope>NUCLEOTIDE SEQUENCE [LARGE SCALE GENOMIC DNA]</scope>
    <source>
        <strain evidence="5 6">38H-sp</strain>
    </source>
</reference>
<dbReference type="Gene3D" id="3.30.70.20">
    <property type="match status" value="1"/>
</dbReference>
<accession>A0ABU9UAD6</accession>
<sequence length="438" mass="48698">MNILTKKKKGVEFIDYRSRFCDDVLTTALPRIVVLPLGYGKIKPANPLVHEGAAVKEGQLIAKPDNRESIPLFSPVPGVVKDIRKITLPDGDKQSAIIIELSGTFNRKSASPDLSSYINVSPEELWKLLYARGLARHSQPALPPYLFMPLPGKKAKTLIVRCFPNQPWDNTESIIFRNMYREMMIGLHALVRTTMPQRLVLFLEKDADYQNNSEKIFADSREWGVPTAIMPADDFYPSAHDFMLIEKTDGTRLKYGDIPAMMGYVIVEPSTLIDVYNIIAFDRPVLEQLVSVGGDAIGQPTVCKIKKGMPVFELVNIKELSLKTEDVDVFWGGPMTGYSSDWLGSPVLPGISAITVNKRVRKPCPSVCIKCASCSAVCPRNLEPMLLYDFIESSEVEKAFKAGLGYCIECGLCSFVCQSSLPLSPVFSQALKEVNQHE</sequence>